<accession>A0ABQ1PYX7</accession>
<keyword evidence="3" id="KW-1185">Reference proteome</keyword>
<feature type="region of interest" description="Disordered" evidence="1">
    <location>
        <begin position="1"/>
        <end position="57"/>
    </location>
</feature>
<protein>
    <submittedName>
        <fullName evidence="2">Uncharacterized protein</fullName>
    </submittedName>
</protein>
<dbReference type="RefSeq" id="WP_188652022.1">
    <property type="nucleotide sequence ID" value="NZ_BMIN01000004.1"/>
</dbReference>
<sequence length="57" mass="6570">MEKKRQSSSARSRSASRTDMKVTNTTKQVQQNQSWRGTSNPSRVDKYVDCDDENGWC</sequence>
<proteinExistence type="predicted"/>
<feature type="compositionally biased region" description="Low complexity" evidence="1">
    <location>
        <begin position="7"/>
        <end position="33"/>
    </location>
</feature>
<dbReference type="Proteomes" id="UP000642571">
    <property type="component" value="Unassembled WGS sequence"/>
</dbReference>
<dbReference type="EMBL" id="BMIN01000004">
    <property type="protein sequence ID" value="GGD06831.1"/>
    <property type="molecule type" value="Genomic_DNA"/>
</dbReference>
<organism evidence="2 3">
    <name type="scientific">Pontibacillus salipaludis</name>
    <dbReference type="NCBI Taxonomy" id="1697394"/>
    <lineage>
        <taxon>Bacteria</taxon>
        <taxon>Bacillati</taxon>
        <taxon>Bacillota</taxon>
        <taxon>Bacilli</taxon>
        <taxon>Bacillales</taxon>
        <taxon>Bacillaceae</taxon>
        <taxon>Pontibacillus</taxon>
    </lineage>
</organism>
<evidence type="ECO:0000256" key="1">
    <source>
        <dbReference type="SAM" id="MobiDB-lite"/>
    </source>
</evidence>
<reference evidence="3" key="1">
    <citation type="journal article" date="2019" name="Int. J. Syst. Evol. Microbiol.">
        <title>The Global Catalogue of Microorganisms (GCM) 10K type strain sequencing project: providing services to taxonomists for standard genome sequencing and annotation.</title>
        <authorList>
            <consortium name="The Broad Institute Genomics Platform"/>
            <consortium name="The Broad Institute Genome Sequencing Center for Infectious Disease"/>
            <person name="Wu L."/>
            <person name="Ma J."/>
        </authorList>
    </citation>
    <scope>NUCLEOTIDE SEQUENCE [LARGE SCALE GENOMIC DNA]</scope>
    <source>
        <strain evidence="3">CGMCC 1.15353</strain>
    </source>
</reference>
<gene>
    <name evidence="2" type="ORF">GCM10011389_12990</name>
</gene>
<evidence type="ECO:0000313" key="3">
    <source>
        <dbReference type="Proteomes" id="UP000642571"/>
    </source>
</evidence>
<name>A0ABQ1PYX7_9BACI</name>
<comment type="caution">
    <text evidence="2">The sequence shown here is derived from an EMBL/GenBank/DDBJ whole genome shotgun (WGS) entry which is preliminary data.</text>
</comment>
<evidence type="ECO:0000313" key="2">
    <source>
        <dbReference type="EMBL" id="GGD06831.1"/>
    </source>
</evidence>